<organism evidence="10 11">
    <name type="scientific">Candidatus Sulfuritelmatomonas gaucii</name>
    <dbReference type="NCBI Taxonomy" id="2043161"/>
    <lineage>
        <taxon>Bacteria</taxon>
        <taxon>Pseudomonadati</taxon>
        <taxon>Acidobacteriota</taxon>
        <taxon>Terriglobia</taxon>
        <taxon>Terriglobales</taxon>
        <taxon>Acidobacteriaceae</taxon>
        <taxon>Candidatus Sulfuritelmatomonas</taxon>
    </lineage>
</organism>
<dbReference type="Pfam" id="PF00398">
    <property type="entry name" value="RrnaAD"/>
    <property type="match status" value="1"/>
</dbReference>
<evidence type="ECO:0000256" key="4">
    <source>
        <dbReference type="ARBA" id="ARBA00022679"/>
    </source>
</evidence>
<dbReference type="GO" id="GO:0003723">
    <property type="term" value="F:RNA binding"/>
    <property type="evidence" value="ECO:0007669"/>
    <property type="project" value="UniProtKB-UniRule"/>
</dbReference>
<gene>
    <name evidence="7 10" type="primary">rsmA</name>
    <name evidence="7" type="synonym">ksgA</name>
    <name evidence="10" type="ORF">SBA5_30130</name>
</gene>
<dbReference type="CDD" id="cd02440">
    <property type="entry name" value="AdoMet_MTases"/>
    <property type="match status" value="1"/>
</dbReference>
<dbReference type="NCBIfam" id="TIGR00755">
    <property type="entry name" value="ksgA"/>
    <property type="match status" value="1"/>
</dbReference>
<keyword evidence="3 7" id="KW-0489">Methyltransferase</keyword>
<dbReference type="InterPro" id="IPR020598">
    <property type="entry name" value="rRNA_Ade_methylase_Trfase_N"/>
</dbReference>
<evidence type="ECO:0000256" key="6">
    <source>
        <dbReference type="ARBA" id="ARBA00022884"/>
    </source>
</evidence>
<dbReference type="SUPFAM" id="SSF53335">
    <property type="entry name" value="S-adenosyl-L-methionine-dependent methyltransferases"/>
    <property type="match status" value="1"/>
</dbReference>
<dbReference type="InterPro" id="IPR001737">
    <property type="entry name" value="KsgA/Erm"/>
</dbReference>
<keyword evidence="2 7" id="KW-0698">rRNA processing</keyword>
<dbReference type="Gene3D" id="3.40.50.150">
    <property type="entry name" value="Vaccinia Virus protein VP39"/>
    <property type="match status" value="1"/>
</dbReference>
<dbReference type="SMART" id="SM00650">
    <property type="entry name" value="rADc"/>
    <property type="match status" value="1"/>
</dbReference>
<dbReference type="InterPro" id="IPR029063">
    <property type="entry name" value="SAM-dependent_MTases_sf"/>
</dbReference>
<dbReference type="PROSITE" id="PS51689">
    <property type="entry name" value="SAM_RNA_A_N6_MT"/>
    <property type="match status" value="1"/>
</dbReference>
<accession>A0A2N9LD31</accession>
<reference evidence="11" key="1">
    <citation type="submission" date="2018-02" db="EMBL/GenBank/DDBJ databases">
        <authorList>
            <person name="Hausmann B."/>
        </authorList>
    </citation>
    <scope>NUCLEOTIDE SEQUENCE [LARGE SCALE GENOMIC DNA]</scope>
    <source>
        <strain evidence="11">Peat soil MAG SbA5</strain>
    </source>
</reference>
<evidence type="ECO:0000256" key="5">
    <source>
        <dbReference type="ARBA" id="ARBA00022691"/>
    </source>
</evidence>
<dbReference type="GO" id="GO:0052908">
    <property type="term" value="F:16S rRNA (adenine(1518)-N(6)/adenine(1519)-N(6))-dimethyltransferase activity"/>
    <property type="evidence" value="ECO:0007669"/>
    <property type="project" value="UniProtKB-EC"/>
</dbReference>
<name>A0A2N9LD31_9BACT</name>
<evidence type="ECO:0000256" key="3">
    <source>
        <dbReference type="ARBA" id="ARBA00022603"/>
    </source>
</evidence>
<comment type="similarity">
    <text evidence="7">Belongs to the class I-like SAM-binding methyltransferase superfamily. rRNA adenine N(6)-methyltransferase family. RsmA subfamily.</text>
</comment>
<dbReference type="OrthoDB" id="9814755at2"/>
<keyword evidence="4 7" id="KW-0808">Transferase</keyword>
<comment type="catalytic activity">
    <reaction evidence="7">
        <text>adenosine(1518)/adenosine(1519) in 16S rRNA + 4 S-adenosyl-L-methionine = N(6)-dimethyladenosine(1518)/N(6)-dimethyladenosine(1519) in 16S rRNA + 4 S-adenosyl-L-homocysteine + 4 H(+)</text>
        <dbReference type="Rhea" id="RHEA:19609"/>
        <dbReference type="Rhea" id="RHEA-COMP:10232"/>
        <dbReference type="Rhea" id="RHEA-COMP:10233"/>
        <dbReference type="ChEBI" id="CHEBI:15378"/>
        <dbReference type="ChEBI" id="CHEBI:57856"/>
        <dbReference type="ChEBI" id="CHEBI:59789"/>
        <dbReference type="ChEBI" id="CHEBI:74411"/>
        <dbReference type="ChEBI" id="CHEBI:74493"/>
        <dbReference type="EC" id="2.1.1.182"/>
    </reaction>
</comment>
<feature type="binding site" evidence="7 8">
    <location>
        <position position="82"/>
    </location>
    <ligand>
        <name>S-adenosyl-L-methionine</name>
        <dbReference type="ChEBI" id="CHEBI:59789"/>
    </ligand>
</feature>
<feature type="binding site" evidence="7 8">
    <location>
        <position position="37"/>
    </location>
    <ligand>
        <name>S-adenosyl-L-methionine</name>
        <dbReference type="ChEBI" id="CHEBI:59789"/>
    </ligand>
</feature>
<evidence type="ECO:0000256" key="1">
    <source>
        <dbReference type="ARBA" id="ARBA00022490"/>
    </source>
</evidence>
<feature type="binding site" evidence="7 8">
    <location>
        <position position="10"/>
    </location>
    <ligand>
        <name>S-adenosyl-L-methionine</name>
        <dbReference type="ChEBI" id="CHEBI:59789"/>
    </ligand>
</feature>
<dbReference type="InterPro" id="IPR020596">
    <property type="entry name" value="rRNA_Ade_Mease_Trfase_CS"/>
</dbReference>
<dbReference type="HAMAP" id="MF_00607">
    <property type="entry name" value="16SrRNA_methyltr_A"/>
    <property type="match status" value="1"/>
</dbReference>
<protein>
    <recommendedName>
        <fullName evidence="7">Ribosomal RNA small subunit methyltransferase A</fullName>
        <ecNumber evidence="7">2.1.1.182</ecNumber>
    </recommendedName>
    <alternativeName>
        <fullName evidence="7">16S rRNA (adenine(1518)-N(6)/adenine(1519)-N(6))-dimethyltransferase</fullName>
    </alternativeName>
    <alternativeName>
        <fullName evidence="7">16S rRNA dimethyladenosine transferase</fullName>
    </alternativeName>
    <alternativeName>
        <fullName evidence="7">16S rRNA dimethylase</fullName>
    </alternativeName>
    <alternativeName>
        <fullName evidence="7">S-adenosylmethionine-6-N', N'-adenosyl(rRNA) dimethyltransferase</fullName>
    </alternativeName>
</protein>
<keyword evidence="1 7" id="KW-0963">Cytoplasm</keyword>
<dbReference type="AlphaFoldDB" id="A0A2N9LD31"/>
<keyword evidence="6 7" id="KW-0694">RNA-binding</keyword>
<comment type="function">
    <text evidence="7">Specifically dimethylates two adjacent adenosines (A1518 and A1519) in the loop of a conserved hairpin near the 3'-end of 16S rRNA in the 30S particle. May play a critical role in biogenesis of 30S subunits.</text>
</comment>
<evidence type="ECO:0000313" key="10">
    <source>
        <dbReference type="EMBL" id="SPE20925.1"/>
    </source>
</evidence>
<evidence type="ECO:0000256" key="7">
    <source>
        <dbReference type="HAMAP-Rule" id="MF_00607"/>
    </source>
</evidence>
<feature type="binding site" evidence="7 8">
    <location>
        <position position="104"/>
    </location>
    <ligand>
        <name>S-adenosyl-L-methionine</name>
        <dbReference type="ChEBI" id="CHEBI:59789"/>
    </ligand>
</feature>
<feature type="domain" description="Ribosomal RNA adenine methylase transferase N-terminal" evidence="9">
    <location>
        <begin position="17"/>
        <end position="189"/>
    </location>
</feature>
<evidence type="ECO:0000259" key="9">
    <source>
        <dbReference type="SMART" id="SM00650"/>
    </source>
</evidence>
<comment type="subcellular location">
    <subcellularLocation>
        <location evidence="7">Cytoplasm</location>
    </subcellularLocation>
</comment>
<feature type="binding site" evidence="7 8">
    <location>
        <position position="12"/>
    </location>
    <ligand>
        <name>S-adenosyl-L-methionine</name>
        <dbReference type="ChEBI" id="CHEBI:59789"/>
    </ligand>
</feature>
<feature type="binding site" evidence="7 8">
    <location>
        <position position="58"/>
    </location>
    <ligand>
        <name>S-adenosyl-L-methionine</name>
        <dbReference type="ChEBI" id="CHEBI:59789"/>
    </ligand>
</feature>
<evidence type="ECO:0000313" key="11">
    <source>
        <dbReference type="Proteomes" id="UP000239735"/>
    </source>
</evidence>
<proteinExistence type="inferred from homology"/>
<evidence type="ECO:0000256" key="2">
    <source>
        <dbReference type="ARBA" id="ARBA00022552"/>
    </source>
</evidence>
<dbReference type="GO" id="GO:0005829">
    <property type="term" value="C:cytosol"/>
    <property type="evidence" value="ECO:0007669"/>
    <property type="project" value="TreeGrafter"/>
</dbReference>
<dbReference type="EC" id="2.1.1.182" evidence="7"/>
<sequence length="261" mass="28069">MPAKPKLGQNFLVDAQAAQRIVAGLGDLSSRTVVEIGPGRGAITGALAARAARVFAIEFDRDLAAGLFERFETERVTVVEQDVLQFDFAEAAERAGQRLCVAGNLPYYITSPIVLKLAKSHAALDLAVLMVQREVAERITAAPGSRDYGLLSVTAQMYGAVESLFTLPPSAFSPRPQVESTVFRWRFAPRFAELGIDEAGFLRFLRQAFAQKRKTLANNLRAAGATPGDAAAALASTGIDAQARAEAVSIEALASLWRRLH</sequence>
<dbReference type="InterPro" id="IPR011530">
    <property type="entry name" value="rRNA_adenine_dimethylase"/>
</dbReference>
<dbReference type="Proteomes" id="UP000239735">
    <property type="component" value="Unassembled WGS sequence"/>
</dbReference>
<evidence type="ECO:0000256" key="8">
    <source>
        <dbReference type="PROSITE-ProRule" id="PRU01026"/>
    </source>
</evidence>
<dbReference type="PROSITE" id="PS01131">
    <property type="entry name" value="RRNA_A_DIMETH"/>
    <property type="match status" value="1"/>
</dbReference>
<dbReference type="Gene3D" id="1.10.8.100">
    <property type="entry name" value="Ribosomal RNA adenine dimethylase-like, domain 2"/>
    <property type="match status" value="1"/>
</dbReference>
<dbReference type="PANTHER" id="PTHR11727:SF7">
    <property type="entry name" value="DIMETHYLADENOSINE TRANSFERASE-RELATED"/>
    <property type="match status" value="1"/>
</dbReference>
<dbReference type="InterPro" id="IPR023165">
    <property type="entry name" value="rRNA_Ade_diMease-like_C"/>
</dbReference>
<dbReference type="PANTHER" id="PTHR11727">
    <property type="entry name" value="DIMETHYLADENOSINE TRANSFERASE"/>
    <property type="match status" value="1"/>
</dbReference>
<dbReference type="EMBL" id="OKRB01000086">
    <property type="protein sequence ID" value="SPE20925.1"/>
    <property type="molecule type" value="Genomic_DNA"/>
</dbReference>
<keyword evidence="5 7" id="KW-0949">S-adenosyl-L-methionine</keyword>